<keyword evidence="7" id="KW-0407">Ion channel</keyword>
<feature type="transmembrane region" description="Helical" evidence="8">
    <location>
        <begin position="659"/>
        <end position="683"/>
    </location>
</feature>
<keyword evidence="4 8" id="KW-1133">Transmembrane helix</keyword>
<evidence type="ECO:0000256" key="3">
    <source>
        <dbReference type="ARBA" id="ARBA00022692"/>
    </source>
</evidence>
<comment type="subcellular location">
    <subcellularLocation>
        <location evidence="1">Membrane</location>
        <topology evidence="1">Multi-pass membrane protein</topology>
    </subcellularLocation>
</comment>
<feature type="transmembrane region" description="Helical" evidence="8">
    <location>
        <begin position="158"/>
        <end position="178"/>
    </location>
</feature>
<evidence type="ECO:0000256" key="8">
    <source>
        <dbReference type="SAM" id="Phobius"/>
    </source>
</evidence>
<keyword evidence="3 8" id="KW-0812">Transmembrane</keyword>
<dbReference type="OrthoDB" id="432483at2759"/>
<keyword evidence="11" id="KW-1185">Reference proteome</keyword>
<dbReference type="InterPro" id="IPR014710">
    <property type="entry name" value="RmlC-like_jellyroll"/>
</dbReference>
<feature type="transmembrane region" description="Helical" evidence="8">
    <location>
        <begin position="896"/>
        <end position="922"/>
    </location>
</feature>
<keyword evidence="5" id="KW-0406">Ion transport</keyword>
<evidence type="ECO:0000256" key="1">
    <source>
        <dbReference type="ARBA" id="ARBA00004141"/>
    </source>
</evidence>
<dbReference type="VEuPathDB" id="FungiDB:SPRG_09246"/>
<dbReference type="GeneID" id="24131429"/>
<dbReference type="InterPro" id="IPR003938">
    <property type="entry name" value="K_chnl_volt-dep_EAG/ELK/ERG"/>
</dbReference>
<keyword evidence="6 8" id="KW-0472">Membrane</keyword>
<evidence type="ECO:0000256" key="2">
    <source>
        <dbReference type="ARBA" id="ARBA00022448"/>
    </source>
</evidence>
<dbReference type="InterPro" id="IPR005821">
    <property type="entry name" value="Ion_trans_dom"/>
</dbReference>
<dbReference type="AlphaFoldDB" id="A0A067C2V8"/>
<feature type="transmembrane region" description="Helical" evidence="8">
    <location>
        <begin position="275"/>
        <end position="293"/>
    </location>
</feature>
<dbReference type="SMART" id="SM00100">
    <property type="entry name" value="cNMP"/>
    <property type="match status" value="2"/>
</dbReference>
<dbReference type="SUPFAM" id="SSF81324">
    <property type="entry name" value="Voltage-gated potassium channels"/>
    <property type="match status" value="2"/>
</dbReference>
<dbReference type="GO" id="GO:0016020">
    <property type="term" value="C:membrane"/>
    <property type="evidence" value="ECO:0007669"/>
    <property type="project" value="UniProtKB-SubCell"/>
</dbReference>
<dbReference type="KEGG" id="spar:SPRG_09246"/>
<dbReference type="Gene3D" id="2.60.120.10">
    <property type="entry name" value="Jelly Rolls"/>
    <property type="match status" value="2"/>
</dbReference>
<organism evidence="10 11">
    <name type="scientific">Saprolegnia parasitica (strain CBS 223.65)</name>
    <dbReference type="NCBI Taxonomy" id="695850"/>
    <lineage>
        <taxon>Eukaryota</taxon>
        <taxon>Sar</taxon>
        <taxon>Stramenopiles</taxon>
        <taxon>Oomycota</taxon>
        <taxon>Saprolegniomycetes</taxon>
        <taxon>Saprolegniales</taxon>
        <taxon>Saprolegniaceae</taxon>
        <taxon>Saprolegnia</taxon>
    </lineage>
</organism>
<feature type="transmembrane region" description="Helical" evidence="8">
    <location>
        <begin position="695"/>
        <end position="716"/>
    </location>
</feature>
<evidence type="ECO:0000313" key="11">
    <source>
        <dbReference type="Proteomes" id="UP000030745"/>
    </source>
</evidence>
<feature type="transmembrane region" description="Helical" evidence="8">
    <location>
        <begin position="809"/>
        <end position="831"/>
    </location>
</feature>
<evidence type="ECO:0000256" key="6">
    <source>
        <dbReference type="ARBA" id="ARBA00023136"/>
    </source>
</evidence>
<dbReference type="Gene3D" id="1.10.287.630">
    <property type="entry name" value="Helix hairpin bin"/>
    <property type="match status" value="2"/>
</dbReference>
<evidence type="ECO:0000259" key="9">
    <source>
        <dbReference type="PROSITE" id="PS50042"/>
    </source>
</evidence>
<dbReference type="RefSeq" id="XP_012204177.1">
    <property type="nucleotide sequence ID" value="XM_012348787.1"/>
</dbReference>
<dbReference type="Pfam" id="PF00520">
    <property type="entry name" value="Ion_trans"/>
    <property type="match status" value="2"/>
</dbReference>
<dbReference type="PANTHER" id="PTHR47823:SF9">
    <property type="entry name" value="CHROMOSOME UNDETERMINED SCAFFOLD_10, WHOLE GENOME SHOTGUN SEQUENCE"/>
    <property type="match status" value="1"/>
</dbReference>
<dbReference type="SUPFAM" id="SSF51206">
    <property type="entry name" value="cAMP-binding domain-like"/>
    <property type="match status" value="2"/>
</dbReference>
<dbReference type="Proteomes" id="UP000030745">
    <property type="component" value="Unassembled WGS sequence"/>
</dbReference>
<dbReference type="PRINTS" id="PR01463">
    <property type="entry name" value="EAGCHANLFMLY"/>
</dbReference>
<name>A0A067C2V8_SAPPC</name>
<evidence type="ECO:0000256" key="7">
    <source>
        <dbReference type="ARBA" id="ARBA00023303"/>
    </source>
</evidence>
<gene>
    <name evidence="10" type="ORF">SPRG_09246</name>
</gene>
<feature type="domain" description="Cyclic nucleotide-binding" evidence="9">
    <location>
        <begin position="1028"/>
        <end position="1124"/>
    </location>
</feature>
<proteinExistence type="predicted"/>
<dbReference type="CDD" id="cd00038">
    <property type="entry name" value="CAP_ED"/>
    <property type="match status" value="1"/>
</dbReference>
<evidence type="ECO:0000313" key="10">
    <source>
        <dbReference type="EMBL" id="KDO25104.1"/>
    </source>
</evidence>
<dbReference type="FunFam" id="1.10.287.70:FF:000123">
    <property type="entry name" value="Potassium channel KAT3"/>
    <property type="match status" value="2"/>
</dbReference>
<keyword evidence="2" id="KW-0813">Transport</keyword>
<dbReference type="GO" id="GO:0005249">
    <property type="term" value="F:voltage-gated potassium channel activity"/>
    <property type="evidence" value="ECO:0007669"/>
    <property type="project" value="InterPro"/>
</dbReference>
<protein>
    <recommendedName>
        <fullName evidence="9">Cyclic nucleotide-binding domain-containing protein</fullName>
    </recommendedName>
</protein>
<dbReference type="PROSITE" id="PS50042">
    <property type="entry name" value="CNMP_BINDING_3"/>
    <property type="match status" value="2"/>
</dbReference>
<reference evidence="10 11" key="1">
    <citation type="journal article" date="2013" name="PLoS Genet.">
        <title>Distinctive expansion of potential virulence genes in the genome of the oomycete fish pathogen Saprolegnia parasitica.</title>
        <authorList>
            <person name="Jiang R.H."/>
            <person name="de Bruijn I."/>
            <person name="Haas B.J."/>
            <person name="Belmonte R."/>
            <person name="Lobach L."/>
            <person name="Christie J."/>
            <person name="van den Ackerveken G."/>
            <person name="Bottin A."/>
            <person name="Bulone V."/>
            <person name="Diaz-Moreno S.M."/>
            <person name="Dumas B."/>
            <person name="Fan L."/>
            <person name="Gaulin E."/>
            <person name="Govers F."/>
            <person name="Grenville-Briggs L.J."/>
            <person name="Horner N.R."/>
            <person name="Levin J.Z."/>
            <person name="Mammella M."/>
            <person name="Meijer H.J."/>
            <person name="Morris P."/>
            <person name="Nusbaum C."/>
            <person name="Oome S."/>
            <person name="Phillips A.J."/>
            <person name="van Rooyen D."/>
            <person name="Rzeszutek E."/>
            <person name="Saraiva M."/>
            <person name="Secombes C.J."/>
            <person name="Seidl M.F."/>
            <person name="Snel B."/>
            <person name="Stassen J.H."/>
            <person name="Sykes S."/>
            <person name="Tripathy S."/>
            <person name="van den Berg H."/>
            <person name="Vega-Arreguin J.C."/>
            <person name="Wawra S."/>
            <person name="Young S.K."/>
            <person name="Zeng Q."/>
            <person name="Dieguez-Uribeondo J."/>
            <person name="Russ C."/>
            <person name="Tyler B.M."/>
            <person name="van West P."/>
        </authorList>
    </citation>
    <scope>NUCLEOTIDE SEQUENCE [LARGE SCALE GENOMIC DNA]</scope>
    <source>
        <strain evidence="10 11">CBS 223.65</strain>
    </source>
</reference>
<feature type="transmembrane region" description="Helical" evidence="8">
    <location>
        <begin position="232"/>
        <end position="250"/>
    </location>
</feature>
<evidence type="ECO:0000256" key="4">
    <source>
        <dbReference type="ARBA" id="ARBA00022989"/>
    </source>
</evidence>
<feature type="domain" description="Cyclic nucleotide-binding" evidence="9">
    <location>
        <begin position="408"/>
        <end position="515"/>
    </location>
</feature>
<evidence type="ECO:0000256" key="5">
    <source>
        <dbReference type="ARBA" id="ARBA00023065"/>
    </source>
</evidence>
<dbReference type="EMBL" id="KK583235">
    <property type="protein sequence ID" value="KDO25104.1"/>
    <property type="molecule type" value="Genomic_DNA"/>
</dbReference>
<accession>A0A067C2V8</accession>
<sequence length="1207" mass="136783">MDTGTRRLSSAERVFQLISHRSSMPSRLNGAVKVLTGPERARQLWAKVRDNLSVFVTPKPTTRYRRAAVPPLMFDPESDIKVKWDLALACCVLYTTAVVPYRVSFSIDATGVFFVLETAIDCAFFIDIVCSFRTGIENPSTGHVYYNKQHIALAYLRGWFLIDFVSTVPISTVAQWLYPNLNSNALMTTRIFRGTKLVRLLKLARIRKIGVMMAKWEEEVFANQSLLSLLKILFFVFFLAHLVACVWFYAATTSTYSWASAAGYMADNHAHKQNLQYLASLYWAIVTMTTVGYGDIDPKTKVEIVIAMFVMVIGVVMFGYVIGNITALVDNLDASSRMQSERLTSVKEYIIARSIPKHIGKRILDHFEYFYRHRSVFDEDAILKNLPSVLRHEVVHHVLRKFIARIDFLSEFHEGLVSDMAVAMHPFFVIKDEGIYAQHEIAAHVFFLMKGTAVLVKAYTGQMGETQLLPLSPGMHFGEIELYHPRYGRGVRICSAISKTYCELTFLSRQVISHIGETWPEVLAHFERTGGHKIRYMAKRGPLEEFNLGVKSPSTNGLRHRRVSTSMRVLPLARKAGMYPLARVQTGGRRASLDVKDVPSTEDLGSYDLSSSSEDDDVVAVSSSTQLDTAVLRVQPLVRPVLNERKMAHQHWVFHPQDLFLVNWQLSVATAIMYSTIMVPYRIGFNADPSGSELIFDLFVDALFFVDIGISFRTAYYTIERQLVVNGNTIMYAYLRGWFLVDLVSTVPIDTIGSYFITARNSSQVLASTKILRVFRIARIFKLIRLLKIGKVFKRIRDSIQLSPSTERLAKLVLIMVLFGHWNGCMFHFIMLQEEDLGLRTWCTEYFFPQDEEPGLCSNRVSIVDRYLASIYWAFTTMATVGYGDIRPYRFSVAEILFTIICLLVNSTVFAYVVSGIIEVIYNYDPSAREYSSRLNAMKDYVRDASMSVRLSTNVKRHYDYLLSTVCLFPEEKIFGQLRPSLRFDVARLVSSSSIMTIGIIASMEKRYKGFVSYAMFLLKPQFVLRSERVCHSGSPGTEMYFILDGECEQLDKDNRNARVLGESAVVEAYALLAHPDEHYRTESTLTVLTKSCQLYAFAVQDFRTIAAISPAISSNLSYELARSIIRDDFLRLSEVQERTVAAAIEHEKAHNPDATHHLGNLAQVVLSSIKVAHGDPLTLNMKEAVHKLVANSTTHHDTTSTPLQSM</sequence>
<dbReference type="OMA" id="IMYSTIM"/>
<feature type="transmembrane region" description="Helical" evidence="8">
    <location>
        <begin position="737"/>
        <end position="759"/>
    </location>
</feature>
<feature type="transmembrane region" description="Helical" evidence="8">
    <location>
        <begin position="305"/>
        <end position="329"/>
    </location>
</feature>
<dbReference type="InterPro" id="IPR000595">
    <property type="entry name" value="cNMP-bd_dom"/>
</dbReference>
<dbReference type="PANTHER" id="PTHR47823">
    <property type="entry name" value="ION_TRANS DOMAIN-CONTAINING PROTEIN"/>
    <property type="match status" value="1"/>
</dbReference>
<dbReference type="Gene3D" id="1.10.287.70">
    <property type="match status" value="2"/>
</dbReference>
<dbReference type="InterPro" id="IPR018490">
    <property type="entry name" value="cNMP-bd_dom_sf"/>
</dbReference>